<reference evidence="3 4" key="1">
    <citation type="submission" date="2016-08" db="EMBL/GenBank/DDBJ databases">
        <title>The complete genome of Streptomyces subrutilus 10-1-1.</title>
        <authorList>
            <person name="Chen X."/>
        </authorList>
    </citation>
    <scope>NUCLEOTIDE SEQUENCE [LARGE SCALE GENOMIC DNA]</scope>
    <source>
        <strain evidence="3 4">10-1-1</strain>
        <plasmid evidence="4">pacmp2</plasmid>
    </source>
</reference>
<feature type="region of interest" description="Disordered" evidence="2">
    <location>
        <begin position="1"/>
        <end position="21"/>
    </location>
</feature>
<keyword evidence="4" id="KW-1185">Reference proteome</keyword>
<comment type="caution">
    <text evidence="3">The sequence shown here is derived from an EMBL/GenBank/DDBJ whole genome shotgun (WGS) entry which is preliminary data.</text>
</comment>
<keyword evidence="3" id="KW-0614">Plasmid</keyword>
<dbReference type="EMBL" id="MEHK01000006">
    <property type="protein sequence ID" value="OEJ20932.1"/>
    <property type="molecule type" value="Genomic_DNA"/>
</dbReference>
<dbReference type="InterPro" id="IPR048166">
    <property type="entry name" value="VVA0879-like"/>
</dbReference>
<protein>
    <submittedName>
        <fullName evidence="3">Uncharacterized protein</fullName>
    </submittedName>
</protein>
<evidence type="ECO:0000256" key="1">
    <source>
        <dbReference type="SAM" id="Coils"/>
    </source>
</evidence>
<gene>
    <name evidence="3" type="ORF">BGK67_35445</name>
</gene>
<evidence type="ECO:0000313" key="4">
    <source>
        <dbReference type="Proteomes" id="UP000095705"/>
    </source>
</evidence>
<dbReference type="AlphaFoldDB" id="A0A1E5NXT2"/>
<dbReference type="NCBIfam" id="NF041591">
    <property type="entry name" value="CxxC_VVA0879"/>
    <property type="match status" value="1"/>
</dbReference>
<dbReference type="OrthoDB" id="4205004at2"/>
<organism evidence="3 4">
    <name type="scientific">Streptomyces subrutilus</name>
    <dbReference type="NCBI Taxonomy" id="36818"/>
    <lineage>
        <taxon>Bacteria</taxon>
        <taxon>Bacillati</taxon>
        <taxon>Actinomycetota</taxon>
        <taxon>Actinomycetes</taxon>
        <taxon>Kitasatosporales</taxon>
        <taxon>Streptomycetaceae</taxon>
        <taxon>Streptomyces</taxon>
    </lineage>
</organism>
<dbReference type="Proteomes" id="UP000095705">
    <property type="component" value="Plasmid pACMP2"/>
</dbReference>
<sequence length="386" mass="43238">MPKRNRKVQRVASRRRRESGNNLSYTAARAEIRVPVPPAGSVLDEVHWRSLGLQLFGTDDWTRWRVVCSGCGYIQGPAEFAALEREEVRPEFAFSDCVGRYLKGYEDDAPGAFPCNTVTWGFIPMGHYRVNWTAGKQGQVFRFAAPGERIEDNRRKHEARTRQWAAEAAAAAEVENARLREEDEAADRNIDEFAARCVSCDRAETRLHRRSCVWRTPNGPADEHNLASETVLGVHTEYPVRKVIARVLDMGEAAEEYERAVVTALGSLGLVIENTEHSSRADAQEARIHIWLPRASKEAPLHSVGWSSYFGWQYSDGVLGTPLKYRGGEHFEPLAVIVAAEIRKLADDGSTIWKSPHQWRNTLSADDWTAVVEGLQGAARALVMGD</sequence>
<feature type="coiled-coil region" evidence="1">
    <location>
        <begin position="169"/>
        <end position="196"/>
    </location>
</feature>
<name>A0A1E5NXT2_9ACTN</name>
<evidence type="ECO:0000256" key="2">
    <source>
        <dbReference type="SAM" id="MobiDB-lite"/>
    </source>
</evidence>
<keyword evidence="1" id="KW-0175">Coiled coil</keyword>
<accession>A0A1E5NXT2</accession>
<proteinExistence type="predicted"/>
<dbReference type="RefSeq" id="WP_069918081.1">
    <property type="nucleotide sequence ID" value="NZ_CM007204.1"/>
</dbReference>
<geneLocation type="plasmid" evidence="4">
    <name>pacmp2</name>
</geneLocation>
<feature type="compositionally biased region" description="Basic residues" evidence="2">
    <location>
        <begin position="1"/>
        <end position="17"/>
    </location>
</feature>
<evidence type="ECO:0000313" key="3">
    <source>
        <dbReference type="EMBL" id="OEJ20932.1"/>
    </source>
</evidence>